<dbReference type="AlphaFoldDB" id="B9RIQ7"/>
<dbReference type="Pfam" id="PF03168">
    <property type="entry name" value="LEA_2"/>
    <property type="match status" value="1"/>
</dbReference>
<proteinExistence type="predicted"/>
<dbReference type="InterPro" id="IPR044839">
    <property type="entry name" value="NDR1-like"/>
</dbReference>
<dbReference type="InParanoid" id="B9RIQ7"/>
<feature type="domain" description="Late embryogenesis abundant protein LEA-2 subgroup" evidence="7">
    <location>
        <begin position="103"/>
        <end position="201"/>
    </location>
</feature>
<dbReference type="PANTHER" id="PTHR31234">
    <property type="entry name" value="LATE EMBRYOGENESIS ABUNDANT (LEA) HYDROXYPROLINE-RICH GLYCOPROTEIN FAMILY"/>
    <property type="match status" value="1"/>
</dbReference>
<dbReference type="InterPro" id="IPR004864">
    <property type="entry name" value="LEA_2"/>
</dbReference>
<dbReference type="OrthoDB" id="1894389at2759"/>
<dbReference type="SMR" id="B9RIQ7"/>
<evidence type="ECO:0000259" key="7">
    <source>
        <dbReference type="Pfam" id="PF03168"/>
    </source>
</evidence>
<feature type="region of interest" description="Disordered" evidence="5">
    <location>
        <begin position="1"/>
        <end position="32"/>
    </location>
</feature>
<feature type="transmembrane region" description="Helical" evidence="6">
    <location>
        <begin position="42"/>
        <end position="65"/>
    </location>
</feature>
<evidence type="ECO:0000313" key="9">
    <source>
        <dbReference type="Proteomes" id="UP000008311"/>
    </source>
</evidence>
<evidence type="ECO:0000256" key="5">
    <source>
        <dbReference type="SAM" id="MobiDB-lite"/>
    </source>
</evidence>
<dbReference type="STRING" id="3988.B9RIQ7"/>
<keyword evidence="3 6" id="KW-1133">Transmembrane helix</keyword>
<keyword evidence="2 6" id="KW-0812">Transmembrane</keyword>
<evidence type="ECO:0000256" key="6">
    <source>
        <dbReference type="SAM" id="Phobius"/>
    </source>
</evidence>
<protein>
    <recommendedName>
        <fullName evidence="7">Late embryogenesis abundant protein LEA-2 subgroup domain-containing protein</fullName>
    </recommendedName>
</protein>
<evidence type="ECO:0000256" key="2">
    <source>
        <dbReference type="ARBA" id="ARBA00022692"/>
    </source>
</evidence>
<dbReference type="KEGG" id="rcu:8277073"/>
<dbReference type="PANTHER" id="PTHR31234:SF2">
    <property type="entry name" value="OS05G0199100 PROTEIN"/>
    <property type="match status" value="1"/>
</dbReference>
<keyword evidence="9" id="KW-1185">Reference proteome</keyword>
<sequence>MAEKEQAPTPLVADGQTRSDEESGTAGTAQTKELRKKKRMKCIAFVVAFTIFQTGIILLFVFTVLRFKDPKFRVRSASFDDTFHVGTDAAAPSFNLTMNTQFGVKNTNFGHFKYETSTVTFEYRGTVVGLVNVDKARARARSTRKFDAIVVLRTDRLPDGFELSSDISSGKIPLSSSSRLDGEIHLMKVIKKKKSAEMNCTMNVDIQTRTLQDIVCK</sequence>
<evidence type="ECO:0000256" key="3">
    <source>
        <dbReference type="ARBA" id="ARBA00022989"/>
    </source>
</evidence>
<dbReference type="GO" id="GO:0016020">
    <property type="term" value="C:membrane"/>
    <property type="evidence" value="ECO:0007669"/>
    <property type="project" value="UniProtKB-SubCell"/>
</dbReference>
<keyword evidence="4 6" id="KW-0472">Membrane</keyword>
<reference evidence="9" key="1">
    <citation type="journal article" date="2010" name="Nat. Biotechnol.">
        <title>Draft genome sequence of the oilseed species Ricinus communis.</title>
        <authorList>
            <person name="Chan A.P."/>
            <person name="Crabtree J."/>
            <person name="Zhao Q."/>
            <person name="Lorenzi H."/>
            <person name="Orvis J."/>
            <person name="Puiu D."/>
            <person name="Melake-Berhan A."/>
            <person name="Jones K.M."/>
            <person name="Redman J."/>
            <person name="Chen G."/>
            <person name="Cahoon E.B."/>
            <person name="Gedil M."/>
            <person name="Stanke M."/>
            <person name="Haas B.J."/>
            <person name="Wortman J.R."/>
            <person name="Fraser-Liggett C.M."/>
            <person name="Ravel J."/>
            <person name="Rabinowicz P.D."/>
        </authorList>
    </citation>
    <scope>NUCLEOTIDE SEQUENCE [LARGE SCALE GENOMIC DNA]</scope>
    <source>
        <strain evidence="9">cv. Hale</strain>
    </source>
</reference>
<evidence type="ECO:0000256" key="1">
    <source>
        <dbReference type="ARBA" id="ARBA00004167"/>
    </source>
</evidence>
<dbReference type="OMA" id="MKCLLYI"/>
<dbReference type="Proteomes" id="UP000008311">
    <property type="component" value="Unassembled WGS sequence"/>
</dbReference>
<gene>
    <name evidence="8" type="ORF">RCOM_1581550</name>
</gene>
<accession>B9RIQ7</accession>
<dbReference type="GO" id="GO:0098542">
    <property type="term" value="P:defense response to other organism"/>
    <property type="evidence" value="ECO:0007669"/>
    <property type="project" value="InterPro"/>
</dbReference>
<comment type="subcellular location">
    <subcellularLocation>
        <location evidence="1">Membrane</location>
        <topology evidence="1">Single-pass membrane protein</topology>
    </subcellularLocation>
</comment>
<organism evidence="8 9">
    <name type="scientific">Ricinus communis</name>
    <name type="common">Castor bean</name>
    <dbReference type="NCBI Taxonomy" id="3988"/>
    <lineage>
        <taxon>Eukaryota</taxon>
        <taxon>Viridiplantae</taxon>
        <taxon>Streptophyta</taxon>
        <taxon>Embryophyta</taxon>
        <taxon>Tracheophyta</taxon>
        <taxon>Spermatophyta</taxon>
        <taxon>Magnoliopsida</taxon>
        <taxon>eudicotyledons</taxon>
        <taxon>Gunneridae</taxon>
        <taxon>Pentapetalae</taxon>
        <taxon>rosids</taxon>
        <taxon>fabids</taxon>
        <taxon>Malpighiales</taxon>
        <taxon>Euphorbiaceae</taxon>
        <taxon>Acalyphoideae</taxon>
        <taxon>Acalypheae</taxon>
        <taxon>Ricinus</taxon>
    </lineage>
</organism>
<evidence type="ECO:0000256" key="4">
    <source>
        <dbReference type="ARBA" id="ARBA00023136"/>
    </source>
</evidence>
<dbReference type="eggNOG" id="ENOG502SN9T">
    <property type="taxonomic scope" value="Eukaryota"/>
</dbReference>
<evidence type="ECO:0000313" key="8">
    <source>
        <dbReference type="EMBL" id="EEF49029.1"/>
    </source>
</evidence>
<name>B9RIQ7_RICCO</name>
<dbReference type="EMBL" id="EQ973781">
    <property type="protein sequence ID" value="EEF49029.1"/>
    <property type="molecule type" value="Genomic_DNA"/>
</dbReference>